<evidence type="ECO:0000259" key="1">
    <source>
        <dbReference type="Pfam" id="PF08241"/>
    </source>
</evidence>
<dbReference type="InterPro" id="IPR013216">
    <property type="entry name" value="Methyltransf_11"/>
</dbReference>
<reference evidence="2" key="1">
    <citation type="submission" date="2022-07" db="EMBL/GenBank/DDBJ databases">
        <authorList>
            <person name="Trinca V."/>
            <person name="Uliana J.V.C."/>
            <person name="Torres T.T."/>
            <person name="Ward R.J."/>
            <person name="Monesi N."/>
        </authorList>
    </citation>
    <scope>NUCLEOTIDE SEQUENCE</scope>
    <source>
        <strain evidence="2">HSMRA1968</strain>
        <tissue evidence="2">Whole embryos</tissue>
    </source>
</reference>
<accession>A0A9Q0NCR5</accession>
<dbReference type="OrthoDB" id="416496at2759"/>
<keyword evidence="2" id="KW-0808">Transferase</keyword>
<keyword evidence="3" id="KW-1185">Reference proteome</keyword>
<dbReference type="EMBL" id="WJQU01000001">
    <property type="protein sequence ID" value="KAJ6647910.1"/>
    <property type="molecule type" value="Genomic_DNA"/>
</dbReference>
<dbReference type="AlphaFoldDB" id="A0A9Q0NCR5"/>
<proteinExistence type="predicted"/>
<feature type="domain" description="Methyltransferase type 11" evidence="1">
    <location>
        <begin position="25"/>
        <end position="122"/>
    </location>
</feature>
<dbReference type="PANTHER" id="PTHR45036:SF1">
    <property type="entry name" value="METHYLTRANSFERASE LIKE 7A"/>
    <property type="match status" value="1"/>
</dbReference>
<dbReference type="CDD" id="cd02440">
    <property type="entry name" value="AdoMet_MTases"/>
    <property type="match status" value="1"/>
</dbReference>
<evidence type="ECO:0000313" key="2">
    <source>
        <dbReference type="EMBL" id="KAJ6647910.1"/>
    </source>
</evidence>
<dbReference type="PANTHER" id="PTHR45036">
    <property type="entry name" value="METHYLTRANSFERASE LIKE 7B"/>
    <property type="match status" value="1"/>
</dbReference>
<dbReference type="InterPro" id="IPR029063">
    <property type="entry name" value="SAM-dependent_MTases_sf"/>
</dbReference>
<gene>
    <name evidence="2" type="primary">METTL7A_1</name>
    <name evidence="2" type="ORF">Bhyg_03134</name>
</gene>
<sequence>MRKEVFADIETIAPSNKKNGQITILEIGIGPGFNLDFFPKKCRLIAVDKNKYFKRVLLENLRKHPGIVLEKFVHERGESMTSIPSNSIDVVVSSSIHCSVDNSQDVLKEIKRILVPGGRYYFFEHVLDEPGSNRRSWQVFANKARFWQITWHGCTFDDFESKISKFGLFKYEIKRYTFED</sequence>
<name>A0A9Q0NCR5_9DIPT</name>
<dbReference type="InterPro" id="IPR052356">
    <property type="entry name" value="Thiol_S-MT"/>
</dbReference>
<protein>
    <submittedName>
        <fullName evidence="2">Methyltransferase-like protein 7A</fullName>
    </submittedName>
</protein>
<dbReference type="Gene3D" id="3.40.50.150">
    <property type="entry name" value="Vaccinia Virus protein VP39"/>
    <property type="match status" value="1"/>
</dbReference>
<feature type="non-terminal residue" evidence="2">
    <location>
        <position position="180"/>
    </location>
</feature>
<dbReference type="SUPFAM" id="SSF53335">
    <property type="entry name" value="S-adenosyl-L-methionine-dependent methyltransferases"/>
    <property type="match status" value="1"/>
</dbReference>
<evidence type="ECO:0000313" key="3">
    <source>
        <dbReference type="Proteomes" id="UP001151699"/>
    </source>
</evidence>
<organism evidence="2 3">
    <name type="scientific">Pseudolycoriella hygida</name>
    <dbReference type="NCBI Taxonomy" id="35572"/>
    <lineage>
        <taxon>Eukaryota</taxon>
        <taxon>Metazoa</taxon>
        <taxon>Ecdysozoa</taxon>
        <taxon>Arthropoda</taxon>
        <taxon>Hexapoda</taxon>
        <taxon>Insecta</taxon>
        <taxon>Pterygota</taxon>
        <taxon>Neoptera</taxon>
        <taxon>Endopterygota</taxon>
        <taxon>Diptera</taxon>
        <taxon>Nematocera</taxon>
        <taxon>Sciaroidea</taxon>
        <taxon>Sciaridae</taxon>
        <taxon>Pseudolycoriella</taxon>
    </lineage>
</organism>
<dbReference type="Pfam" id="PF08241">
    <property type="entry name" value="Methyltransf_11"/>
    <property type="match status" value="1"/>
</dbReference>
<keyword evidence="2" id="KW-0489">Methyltransferase</keyword>
<dbReference type="GO" id="GO:0032259">
    <property type="term" value="P:methylation"/>
    <property type="evidence" value="ECO:0007669"/>
    <property type="project" value="UniProtKB-KW"/>
</dbReference>
<comment type="caution">
    <text evidence="2">The sequence shown here is derived from an EMBL/GenBank/DDBJ whole genome shotgun (WGS) entry which is preliminary data.</text>
</comment>
<dbReference type="Proteomes" id="UP001151699">
    <property type="component" value="Chromosome A"/>
</dbReference>
<dbReference type="GO" id="GO:0008757">
    <property type="term" value="F:S-adenosylmethionine-dependent methyltransferase activity"/>
    <property type="evidence" value="ECO:0007669"/>
    <property type="project" value="InterPro"/>
</dbReference>